<dbReference type="Proteomes" id="UP001324287">
    <property type="component" value="Chromosome"/>
</dbReference>
<dbReference type="RefSeq" id="WP_324278663.1">
    <property type="nucleotide sequence ID" value="NZ_CP141261.1"/>
</dbReference>
<reference evidence="2 3" key="1">
    <citation type="submission" date="2023-12" db="EMBL/GenBank/DDBJ databases">
        <title>Blastococcus brunescens sp. nov., an actonobacterium isolated from sandstone collected in sahara desert.</title>
        <authorList>
            <person name="Gtari M."/>
            <person name="Ghodhbane F."/>
        </authorList>
    </citation>
    <scope>NUCLEOTIDE SEQUENCE [LARGE SCALE GENOMIC DNA]</scope>
    <source>
        <strain evidence="2 3">BMG 8361</strain>
    </source>
</reference>
<protein>
    <submittedName>
        <fullName evidence="2">Uncharacterized protein</fullName>
    </submittedName>
</protein>
<name>A0ABZ1BAQ6_9ACTN</name>
<dbReference type="EMBL" id="CP141261">
    <property type="protein sequence ID" value="WRL67356.1"/>
    <property type="molecule type" value="Genomic_DNA"/>
</dbReference>
<proteinExistence type="predicted"/>
<keyword evidence="3" id="KW-1185">Reference proteome</keyword>
<evidence type="ECO:0000313" key="2">
    <source>
        <dbReference type="EMBL" id="WRL67356.1"/>
    </source>
</evidence>
<gene>
    <name evidence="2" type="ORF">U6N30_07835</name>
</gene>
<sequence>MTPRWSWVDLRLVPAAAAIWGTTLLAPSGATVTLAGAVLAACLLAVLVRRAHGPATAVLLIVLAGWRSPRRRRRSGEPPVTARPFGPPQRESGP</sequence>
<evidence type="ECO:0000313" key="3">
    <source>
        <dbReference type="Proteomes" id="UP001324287"/>
    </source>
</evidence>
<accession>A0ABZ1BAQ6</accession>
<organism evidence="2 3">
    <name type="scientific">Blastococcus brunescens</name>
    <dbReference type="NCBI Taxonomy" id="1564165"/>
    <lineage>
        <taxon>Bacteria</taxon>
        <taxon>Bacillati</taxon>
        <taxon>Actinomycetota</taxon>
        <taxon>Actinomycetes</taxon>
        <taxon>Geodermatophilales</taxon>
        <taxon>Geodermatophilaceae</taxon>
        <taxon>Blastococcus</taxon>
    </lineage>
</organism>
<feature type="region of interest" description="Disordered" evidence="1">
    <location>
        <begin position="70"/>
        <end position="94"/>
    </location>
</feature>
<evidence type="ECO:0000256" key="1">
    <source>
        <dbReference type="SAM" id="MobiDB-lite"/>
    </source>
</evidence>